<evidence type="ECO:0000313" key="2">
    <source>
        <dbReference type="Proteomes" id="UP000004995"/>
    </source>
</evidence>
<dbReference type="PANTHER" id="PTHR33018">
    <property type="entry name" value="OS10G0338966 PROTEIN-RELATED"/>
    <property type="match status" value="1"/>
</dbReference>
<accession>K3Z0F3</accession>
<keyword evidence="2" id="KW-1185">Reference proteome</keyword>
<protein>
    <submittedName>
        <fullName evidence="1">Uncharacterized protein</fullName>
    </submittedName>
</protein>
<reference evidence="2" key="1">
    <citation type="journal article" date="2012" name="Nat. Biotechnol.">
        <title>Reference genome sequence of the model plant Setaria.</title>
        <authorList>
            <person name="Bennetzen J.L."/>
            <person name="Schmutz J."/>
            <person name="Wang H."/>
            <person name="Percifield R."/>
            <person name="Hawkins J."/>
            <person name="Pontaroli A.C."/>
            <person name="Estep M."/>
            <person name="Feng L."/>
            <person name="Vaughn J.N."/>
            <person name="Grimwood J."/>
            <person name="Jenkins J."/>
            <person name="Barry K."/>
            <person name="Lindquist E."/>
            <person name="Hellsten U."/>
            <person name="Deshpande S."/>
            <person name="Wang X."/>
            <person name="Wu X."/>
            <person name="Mitros T."/>
            <person name="Triplett J."/>
            <person name="Yang X."/>
            <person name="Ye C.Y."/>
            <person name="Mauro-Herrera M."/>
            <person name="Wang L."/>
            <person name="Li P."/>
            <person name="Sharma M."/>
            <person name="Sharma R."/>
            <person name="Ronald P.C."/>
            <person name="Panaud O."/>
            <person name="Kellogg E.A."/>
            <person name="Brutnell T.P."/>
            <person name="Doust A.N."/>
            <person name="Tuskan G.A."/>
            <person name="Rokhsar D."/>
            <person name="Devos K.M."/>
        </authorList>
    </citation>
    <scope>NUCLEOTIDE SEQUENCE [LARGE SCALE GENOMIC DNA]</scope>
    <source>
        <strain evidence="2">cv. Yugu1</strain>
    </source>
</reference>
<dbReference type="InParanoid" id="K3Z0F3"/>
<evidence type="ECO:0000313" key="1">
    <source>
        <dbReference type="EnsemblPlants" id="KQL28041"/>
    </source>
</evidence>
<reference evidence="1" key="2">
    <citation type="submission" date="2018-08" db="UniProtKB">
        <authorList>
            <consortium name="EnsemblPlants"/>
        </authorList>
    </citation>
    <scope>IDENTIFICATION</scope>
    <source>
        <strain evidence="1">Yugu1</strain>
    </source>
</reference>
<dbReference type="Proteomes" id="UP000004995">
    <property type="component" value="Unassembled WGS sequence"/>
</dbReference>
<name>K3Z0F3_SETIT</name>
<dbReference type="HOGENOM" id="CLU_161108_0_0_1"/>
<dbReference type="PANTHER" id="PTHR33018:SF19">
    <property type="entry name" value="OS12G0558775 PROTEIN"/>
    <property type="match status" value="1"/>
</dbReference>
<organism evidence="1 2">
    <name type="scientific">Setaria italica</name>
    <name type="common">Foxtail millet</name>
    <name type="synonym">Panicum italicum</name>
    <dbReference type="NCBI Taxonomy" id="4555"/>
    <lineage>
        <taxon>Eukaryota</taxon>
        <taxon>Viridiplantae</taxon>
        <taxon>Streptophyta</taxon>
        <taxon>Embryophyta</taxon>
        <taxon>Tracheophyta</taxon>
        <taxon>Spermatophyta</taxon>
        <taxon>Magnoliopsida</taxon>
        <taxon>Liliopsida</taxon>
        <taxon>Poales</taxon>
        <taxon>Poaceae</taxon>
        <taxon>PACMAD clade</taxon>
        <taxon>Panicoideae</taxon>
        <taxon>Panicodae</taxon>
        <taxon>Paniceae</taxon>
        <taxon>Cenchrinae</taxon>
        <taxon>Setaria</taxon>
    </lineage>
</organism>
<sequence length="150" mass="17874">TTLNKEYVQKGKNAREDFGRIPPEMWEEFIQQKNMLEAKILSEENTMKAMKFAQNPHHLGVGGYTAKIAKWRREEEEWRRVCLPDIFEGLDERSRNWVLARIPKVTLEDKVKFKHPTIDEIYERLEQLAEAQKKGLFNSDREKDKANRRD</sequence>
<dbReference type="EnsemblPlants" id="KQL28041">
    <property type="protein sequence ID" value="KQL28041"/>
    <property type="gene ID" value="SETIT_020017mg"/>
</dbReference>
<dbReference type="AlphaFoldDB" id="K3Z0F3"/>
<dbReference type="Gramene" id="KQL28041">
    <property type="protein sequence ID" value="KQL28041"/>
    <property type="gene ID" value="SETIT_020017mg"/>
</dbReference>
<dbReference type="EMBL" id="AGNK02000041">
    <property type="status" value="NOT_ANNOTATED_CDS"/>
    <property type="molecule type" value="Genomic_DNA"/>
</dbReference>
<proteinExistence type="predicted"/>